<comment type="caution">
    <text evidence="2">The sequence shown here is derived from an EMBL/GenBank/DDBJ whole genome shotgun (WGS) entry which is preliminary data.</text>
</comment>
<dbReference type="Gene3D" id="3.30.420.10">
    <property type="entry name" value="Ribonuclease H-like superfamily/Ribonuclease H"/>
    <property type="match status" value="1"/>
</dbReference>
<name>A0ABT7N5B0_9BURK</name>
<evidence type="ECO:0000259" key="1">
    <source>
        <dbReference type="SMART" id="SM00479"/>
    </source>
</evidence>
<dbReference type="Pfam" id="PF00929">
    <property type="entry name" value="RNase_T"/>
    <property type="match status" value="1"/>
</dbReference>
<dbReference type="GO" id="GO:0004527">
    <property type="term" value="F:exonuclease activity"/>
    <property type="evidence" value="ECO:0007669"/>
    <property type="project" value="UniProtKB-KW"/>
</dbReference>
<dbReference type="RefSeq" id="WP_286658206.1">
    <property type="nucleotide sequence ID" value="NZ_JASZYV010000001.1"/>
</dbReference>
<protein>
    <submittedName>
        <fullName evidence="2">3'-5' exonuclease</fullName>
    </submittedName>
</protein>
<evidence type="ECO:0000313" key="3">
    <source>
        <dbReference type="Proteomes" id="UP001174908"/>
    </source>
</evidence>
<dbReference type="SUPFAM" id="SSF53098">
    <property type="entry name" value="Ribonuclease H-like"/>
    <property type="match status" value="1"/>
</dbReference>
<keyword evidence="2" id="KW-0269">Exonuclease</keyword>
<dbReference type="InterPro" id="IPR036397">
    <property type="entry name" value="RNaseH_sf"/>
</dbReference>
<accession>A0ABT7N5B0</accession>
<dbReference type="NCBIfam" id="NF006601">
    <property type="entry name" value="PRK09145.1"/>
    <property type="match status" value="1"/>
</dbReference>
<keyword evidence="3" id="KW-1185">Reference proteome</keyword>
<reference evidence="2" key="1">
    <citation type="submission" date="2023-06" db="EMBL/GenBank/DDBJ databases">
        <authorList>
            <person name="Jiang Y."/>
            <person name="Liu Q."/>
        </authorList>
    </citation>
    <scope>NUCLEOTIDE SEQUENCE</scope>
    <source>
        <strain evidence="2">CGMCC 1.12089</strain>
    </source>
</reference>
<dbReference type="InterPro" id="IPR012337">
    <property type="entry name" value="RNaseH-like_sf"/>
</dbReference>
<proteinExistence type="predicted"/>
<dbReference type="PANTHER" id="PTHR30231:SF7">
    <property type="entry name" value="BLR4117 PROTEIN"/>
    <property type="match status" value="1"/>
</dbReference>
<organism evidence="2 3">
    <name type="scientific">Variovorax dokdonensis</name>
    <dbReference type="NCBI Taxonomy" id="344883"/>
    <lineage>
        <taxon>Bacteria</taxon>
        <taxon>Pseudomonadati</taxon>
        <taxon>Pseudomonadota</taxon>
        <taxon>Betaproteobacteria</taxon>
        <taxon>Burkholderiales</taxon>
        <taxon>Comamonadaceae</taxon>
        <taxon>Variovorax</taxon>
    </lineage>
</organism>
<dbReference type="EMBL" id="JASZYV010000001">
    <property type="protein sequence ID" value="MDM0043082.1"/>
    <property type="molecule type" value="Genomic_DNA"/>
</dbReference>
<evidence type="ECO:0000313" key="2">
    <source>
        <dbReference type="EMBL" id="MDM0043082.1"/>
    </source>
</evidence>
<dbReference type="InterPro" id="IPR013520">
    <property type="entry name" value="Ribonucl_H"/>
</dbReference>
<dbReference type="SMART" id="SM00479">
    <property type="entry name" value="EXOIII"/>
    <property type="match status" value="1"/>
</dbReference>
<dbReference type="CDD" id="cd06127">
    <property type="entry name" value="DEDDh"/>
    <property type="match status" value="1"/>
</dbReference>
<feature type="domain" description="Exonuclease" evidence="1">
    <location>
        <begin position="45"/>
        <end position="221"/>
    </location>
</feature>
<dbReference type="PANTHER" id="PTHR30231">
    <property type="entry name" value="DNA POLYMERASE III SUBUNIT EPSILON"/>
    <property type="match status" value="1"/>
</dbReference>
<keyword evidence="2" id="KW-0378">Hydrolase</keyword>
<keyword evidence="2" id="KW-0540">Nuclease</keyword>
<dbReference type="Proteomes" id="UP001174908">
    <property type="component" value="Unassembled WGS sequence"/>
</dbReference>
<gene>
    <name evidence="2" type="ORF">QTH91_01175</name>
</gene>
<sequence length="221" mass="25403">MPDTTLDHLGAPKGGWLGALKRQWLLYHLGDPRYRFMWDPAPPQEWVSIDCETTGLDRRRDEIIAIGAVRIHGNRILTSERLELLVRPDKRRVSADSVRVHQLREQDLAAAMSIDEALPRLLHFIGSRPLVGYFLEFDVAMIDRALFPMLGMGLPQPRIEVSALYYEFKDRQRPPLERGRDVDLRFATMMRELGLPLRDAHDAVNDAIMAALAFVKLRNLR</sequence>